<keyword evidence="1" id="KW-0812">Transmembrane</keyword>
<protein>
    <submittedName>
        <fullName evidence="3">Uncharacterized protein</fullName>
    </submittedName>
</protein>
<keyword evidence="1" id="KW-1133">Transmembrane helix</keyword>
<dbReference type="Pfam" id="PF18895">
    <property type="entry name" value="T4SS_pilin"/>
    <property type="match status" value="1"/>
</dbReference>
<evidence type="ECO:0000313" key="3">
    <source>
        <dbReference type="EMBL" id="PIP17273.1"/>
    </source>
</evidence>
<evidence type="ECO:0000256" key="1">
    <source>
        <dbReference type="SAM" id="Phobius"/>
    </source>
</evidence>
<keyword evidence="1" id="KW-0472">Membrane</keyword>
<gene>
    <name evidence="3" type="ORF">COX44_00795</name>
</gene>
<dbReference type="AlphaFoldDB" id="A0A2G9YEX6"/>
<feature type="signal peptide" evidence="2">
    <location>
        <begin position="1"/>
        <end position="22"/>
    </location>
</feature>
<feature type="transmembrane region" description="Helical" evidence="1">
    <location>
        <begin position="68"/>
        <end position="92"/>
    </location>
</feature>
<keyword evidence="2" id="KW-0732">Signal</keyword>
<evidence type="ECO:0000256" key="2">
    <source>
        <dbReference type="SAM" id="SignalP"/>
    </source>
</evidence>
<feature type="transmembrane region" description="Helical" evidence="1">
    <location>
        <begin position="104"/>
        <end position="125"/>
    </location>
</feature>
<evidence type="ECO:0000313" key="4">
    <source>
        <dbReference type="Proteomes" id="UP000231480"/>
    </source>
</evidence>
<organism evidence="3 4">
    <name type="scientific">Candidatus Portnoybacteria bacterium CG23_combo_of_CG06-09_8_20_14_all_37_13</name>
    <dbReference type="NCBI Taxonomy" id="1974819"/>
    <lineage>
        <taxon>Bacteria</taxon>
        <taxon>Candidatus Portnoyibacteriota</taxon>
    </lineage>
</organism>
<name>A0A2G9YEX6_9BACT</name>
<sequence>MKKIIIGLILISFLTMPVVALAYSQEAQNACKDYTDAASKDNCMARYDSALIHTKEDITNLVITITNWFAGIVFAIAVIMLIYGGVLYMTAAGSEEKAKTARRLLLYACIGIAVAILAFGAQALINSFLGMGGT</sequence>
<dbReference type="EMBL" id="PCRH01000018">
    <property type="protein sequence ID" value="PIP17273.1"/>
    <property type="molecule type" value="Genomic_DNA"/>
</dbReference>
<proteinExistence type="predicted"/>
<dbReference type="Proteomes" id="UP000231480">
    <property type="component" value="Unassembled WGS sequence"/>
</dbReference>
<dbReference type="InterPro" id="IPR043993">
    <property type="entry name" value="T4SS_pilin"/>
</dbReference>
<comment type="caution">
    <text evidence="3">The sequence shown here is derived from an EMBL/GenBank/DDBJ whole genome shotgun (WGS) entry which is preliminary data.</text>
</comment>
<accession>A0A2G9YEX6</accession>
<reference evidence="3 4" key="1">
    <citation type="submission" date="2017-09" db="EMBL/GenBank/DDBJ databases">
        <title>Depth-based differentiation of microbial function through sediment-hosted aquifers and enrichment of novel symbionts in the deep terrestrial subsurface.</title>
        <authorList>
            <person name="Probst A.J."/>
            <person name="Ladd B."/>
            <person name="Jarett J.K."/>
            <person name="Geller-Mcgrath D.E."/>
            <person name="Sieber C.M."/>
            <person name="Emerson J.B."/>
            <person name="Anantharaman K."/>
            <person name="Thomas B.C."/>
            <person name="Malmstrom R."/>
            <person name="Stieglmeier M."/>
            <person name="Klingl A."/>
            <person name="Woyke T."/>
            <person name="Ryan C.M."/>
            <person name="Banfield J.F."/>
        </authorList>
    </citation>
    <scope>NUCLEOTIDE SEQUENCE [LARGE SCALE GENOMIC DNA]</scope>
    <source>
        <strain evidence="3">CG23_combo_of_CG06-09_8_20_14_all_37_13</strain>
    </source>
</reference>
<feature type="chain" id="PRO_5013843065" evidence="2">
    <location>
        <begin position="23"/>
        <end position="134"/>
    </location>
</feature>